<sequence>MSSVLHYDPLADFDRLFNEAFETRFLPSTERSAAVQRIGGNLGMPHVAKPRMDIHENAGTNTVTAMLELPGLTKENVTLEVHNNRLTISGETESSAEREDSGYVMRERKYGKFSRTINLPQGVKDNEIKASMENGILTVTFPKTTPDMAPKKISIS</sequence>
<evidence type="ECO:0000256" key="1">
    <source>
        <dbReference type="ARBA" id="ARBA00023016"/>
    </source>
</evidence>
<dbReference type="PANTHER" id="PTHR11527">
    <property type="entry name" value="HEAT-SHOCK PROTEIN 20 FAMILY MEMBER"/>
    <property type="match status" value="1"/>
</dbReference>
<evidence type="ECO:0000313" key="5">
    <source>
        <dbReference type="EMBL" id="PFH49083.1"/>
    </source>
</evidence>
<accession>A0A2A9NN31</accession>
<proteinExistence type="inferred from homology"/>
<feature type="domain" description="SHSP" evidence="4">
    <location>
        <begin position="43"/>
        <end position="156"/>
    </location>
</feature>
<dbReference type="InterPro" id="IPR008978">
    <property type="entry name" value="HSP20-like_chaperone"/>
</dbReference>
<evidence type="ECO:0000259" key="4">
    <source>
        <dbReference type="PROSITE" id="PS01031"/>
    </source>
</evidence>
<name>A0A2A9NN31_9AGAR</name>
<gene>
    <name evidence="5" type="ORF">AMATHDRAFT_49007</name>
</gene>
<dbReference type="CDD" id="cd06464">
    <property type="entry name" value="ACD_sHsps-like"/>
    <property type="match status" value="1"/>
</dbReference>
<organism evidence="5 6">
    <name type="scientific">Amanita thiersii Skay4041</name>
    <dbReference type="NCBI Taxonomy" id="703135"/>
    <lineage>
        <taxon>Eukaryota</taxon>
        <taxon>Fungi</taxon>
        <taxon>Dikarya</taxon>
        <taxon>Basidiomycota</taxon>
        <taxon>Agaricomycotina</taxon>
        <taxon>Agaricomycetes</taxon>
        <taxon>Agaricomycetidae</taxon>
        <taxon>Agaricales</taxon>
        <taxon>Pluteineae</taxon>
        <taxon>Amanitaceae</taxon>
        <taxon>Amanita</taxon>
    </lineage>
</organism>
<dbReference type="InterPro" id="IPR002068">
    <property type="entry name" value="A-crystallin/Hsp20_dom"/>
</dbReference>
<reference evidence="5 6" key="1">
    <citation type="submission" date="2014-02" db="EMBL/GenBank/DDBJ databases">
        <title>Transposable element dynamics among asymbiotic and ectomycorrhizal Amanita fungi.</title>
        <authorList>
            <consortium name="DOE Joint Genome Institute"/>
            <person name="Hess J."/>
            <person name="Skrede I."/>
            <person name="Wolfe B."/>
            <person name="LaButti K."/>
            <person name="Ohm R.A."/>
            <person name="Grigoriev I.V."/>
            <person name="Pringle A."/>
        </authorList>
    </citation>
    <scope>NUCLEOTIDE SEQUENCE [LARGE SCALE GENOMIC DNA]</scope>
    <source>
        <strain evidence="5 6">SKay4041</strain>
    </source>
</reference>
<evidence type="ECO:0000256" key="2">
    <source>
        <dbReference type="PROSITE-ProRule" id="PRU00285"/>
    </source>
</evidence>
<dbReference type="SUPFAM" id="SSF49764">
    <property type="entry name" value="HSP20-like chaperones"/>
    <property type="match status" value="1"/>
</dbReference>
<dbReference type="PROSITE" id="PS01031">
    <property type="entry name" value="SHSP"/>
    <property type="match status" value="1"/>
</dbReference>
<evidence type="ECO:0000313" key="6">
    <source>
        <dbReference type="Proteomes" id="UP000242287"/>
    </source>
</evidence>
<dbReference type="Proteomes" id="UP000242287">
    <property type="component" value="Unassembled WGS sequence"/>
</dbReference>
<keyword evidence="1" id="KW-0346">Stress response</keyword>
<dbReference type="EMBL" id="KZ302040">
    <property type="protein sequence ID" value="PFH49083.1"/>
    <property type="molecule type" value="Genomic_DNA"/>
</dbReference>
<keyword evidence="6" id="KW-1185">Reference proteome</keyword>
<evidence type="ECO:0000256" key="3">
    <source>
        <dbReference type="RuleBase" id="RU003616"/>
    </source>
</evidence>
<protein>
    <recommendedName>
        <fullName evidence="4">SHSP domain-containing protein</fullName>
    </recommendedName>
</protein>
<dbReference type="Gene3D" id="2.60.40.790">
    <property type="match status" value="1"/>
</dbReference>
<dbReference type="InterPro" id="IPR031107">
    <property type="entry name" value="Small_HSP"/>
</dbReference>
<dbReference type="OrthoDB" id="1431247at2759"/>
<comment type="similarity">
    <text evidence="2 3">Belongs to the small heat shock protein (HSP20) family.</text>
</comment>
<dbReference type="AlphaFoldDB" id="A0A2A9NN31"/>
<dbReference type="Pfam" id="PF00011">
    <property type="entry name" value="HSP20"/>
    <property type="match status" value="1"/>
</dbReference>
<dbReference type="STRING" id="703135.A0A2A9NN31"/>